<dbReference type="InterPro" id="IPR000531">
    <property type="entry name" value="Beta-barrel_TonB"/>
</dbReference>
<keyword evidence="3" id="KW-0998">Cell outer membrane</keyword>
<evidence type="ECO:0000256" key="3">
    <source>
        <dbReference type="ARBA" id="ARBA00023237"/>
    </source>
</evidence>
<feature type="domain" description="TonB-dependent receptor-like beta-barrel" evidence="5">
    <location>
        <begin position="136"/>
        <end position="552"/>
    </location>
</feature>
<proteinExistence type="predicted"/>
<dbReference type="Pfam" id="PF00593">
    <property type="entry name" value="TonB_dep_Rec_b-barrel"/>
    <property type="match status" value="1"/>
</dbReference>
<evidence type="ECO:0000256" key="4">
    <source>
        <dbReference type="SAM" id="SignalP"/>
    </source>
</evidence>
<organism evidence="6 7">
    <name type="scientific">Capnocytophaga bilenii</name>
    <dbReference type="NCBI Taxonomy" id="2819369"/>
    <lineage>
        <taxon>Bacteria</taxon>
        <taxon>Pseudomonadati</taxon>
        <taxon>Bacteroidota</taxon>
        <taxon>Flavobacteriia</taxon>
        <taxon>Flavobacteriales</taxon>
        <taxon>Flavobacteriaceae</taxon>
        <taxon>Capnocytophaga</taxon>
    </lineage>
</organism>
<dbReference type="RefSeq" id="WP_208058105.1">
    <property type="nucleotide sequence ID" value="NZ_JAGDYP010000002.1"/>
</dbReference>
<sequence>MTNYRIYICLWALALPMILSAQSRKDSLTTKVVDVVKSYAPTIADAYKKRDEVKIKNDSITVKKKTIKYTFNSVPVASTFVPEKGKAAPIEKRTVREDYLNSYIGAGLGLLNTLMGEANITYDLNENSKISLVADHLSSNGDVPDALPETNYANTKGTLGYNYQNEALIWGINGYLGRRMHNYYGIRPDVFSKTFLIDKISDMQQAYTNYGGNAYLQWANPYFKGFDFSVDALSDSFNSQEVNLKVKPSFEVPLIDGQQVQGKLLFDYYEGNFTRQDNFVNEIKNRWMLFGVQPAYHLKAGNLSAKLGVSMLYVDANQTDDDKFKAYPDVEASYALTPDAILHGGIKGTMQQNTLSKLSERNPYLAPMLELKPTNVQADAFVGINGKVATGLQYRVQGSYRLSKEKPLITTFTERPIDPNNPLPYQYYNAFGVVYDRVSEIEGKVAMEGNLKEFFFFTLEGKYNYYKADNQYEHIAWNLPQIQVSLYSDFKILPNLFAGIDIFYIGNRYDLDYLIGTIEPKKITLNGYIDVNLHADYTLNKHFQLFAKANNLSAKNHELWAYYHSQGLQIYGGLRFLFGLGKK</sequence>
<keyword evidence="4" id="KW-0732">Signal</keyword>
<dbReference type="Proteomes" id="UP000681610">
    <property type="component" value="Unassembled WGS sequence"/>
</dbReference>
<evidence type="ECO:0000313" key="6">
    <source>
        <dbReference type="EMBL" id="MBO1883397.1"/>
    </source>
</evidence>
<evidence type="ECO:0000256" key="1">
    <source>
        <dbReference type="ARBA" id="ARBA00004442"/>
    </source>
</evidence>
<evidence type="ECO:0000259" key="5">
    <source>
        <dbReference type="Pfam" id="PF00593"/>
    </source>
</evidence>
<name>A0ABS3PW80_9FLAO</name>
<comment type="subcellular location">
    <subcellularLocation>
        <location evidence="1">Cell outer membrane</location>
    </subcellularLocation>
</comment>
<feature type="signal peptide" evidence="4">
    <location>
        <begin position="1"/>
        <end position="21"/>
    </location>
</feature>
<comment type="caution">
    <text evidence="6">The sequence shown here is derived from an EMBL/GenBank/DDBJ whole genome shotgun (WGS) entry which is preliminary data.</text>
</comment>
<evidence type="ECO:0000313" key="7">
    <source>
        <dbReference type="Proteomes" id="UP000681610"/>
    </source>
</evidence>
<protein>
    <submittedName>
        <fullName evidence="6">TonB-dependent receptor</fullName>
    </submittedName>
</protein>
<dbReference type="EMBL" id="JAGDYP010000002">
    <property type="protein sequence ID" value="MBO1883397.1"/>
    <property type="molecule type" value="Genomic_DNA"/>
</dbReference>
<reference evidence="6 7" key="1">
    <citation type="submission" date="2021-03" db="EMBL/GenBank/DDBJ databases">
        <title>Isolation and description of Capnocytophaga bilenii sp. nov., a novel Capnocytophaga species, isolated from a gingivitis subject.</title>
        <authorList>
            <person name="Antezack A."/>
            <person name="Monnet-Corti V."/>
            <person name="La Scola B."/>
        </authorList>
    </citation>
    <scope>NUCLEOTIDE SEQUENCE [LARGE SCALE GENOMIC DNA]</scope>
    <source>
        <strain evidence="6 7">Marseille-Q4570</strain>
    </source>
</reference>
<dbReference type="InterPro" id="IPR036942">
    <property type="entry name" value="Beta-barrel_TonB_sf"/>
</dbReference>
<keyword evidence="2" id="KW-0472">Membrane</keyword>
<gene>
    <name evidence="6" type="ORF">J4N46_02900</name>
</gene>
<keyword evidence="6" id="KW-0675">Receptor</keyword>
<dbReference type="SUPFAM" id="SSF56935">
    <property type="entry name" value="Porins"/>
    <property type="match status" value="1"/>
</dbReference>
<accession>A0ABS3PW80</accession>
<keyword evidence="7" id="KW-1185">Reference proteome</keyword>
<feature type="chain" id="PRO_5045363419" evidence="4">
    <location>
        <begin position="22"/>
        <end position="583"/>
    </location>
</feature>
<evidence type="ECO:0000256" key="2">
    <source>
        <dbReference type="ARBA" id="ARBA00023136"/>
    </source>
</evidence>
<dbReference type="Gene3D" id="2.40.170.20">
    <property type="entry name" value="TonB-dependent receptor, beta-barrel domain"/>
    <property type="match status" value="1"/>
</dbReference>